<name>A0A4R2RCE0_9PSEU</name>
<comment type="caution">
    <text evidence="2">The sequence shown here is derived from an EMBL/GenBank/DDBJ whole genome shotgun (WGS) entry which is preliminary data.</text>
</comment>
<protein>
    <submittedName>
        <fullName evidence="2">Uncharacterized protein</fullName>
    </submittedName>
</protein>
<dbReference type="EMBL" id="SLXQ01000001">
    <property type="protein sequence ID" value="TCP57095.1"/>
    <property type="molecule type" value="Genomic_DNA"/>
</dbReference>
<reference evidence="2 3" key="1">
    <citation type="submission" date="2019-03" db="EMBL/GenBank/DDBJ databases">
        <title>Genomic Encyclopedia of Type Strains, Phase IV (KMG-IV): sequencing the most valuable type-strain genomes for metagenomic binning, comparative biology and taxonomic classification.</title>
        <authorList>
            <person name="Goeker M."/>
        </authorList>
    </citation>
    <scope>NUCLEOTIDE SEQUENCE [LARGE SCALE GENOMIC DNA]</scope>
    <source>
        <strain evidence="2 3">DSM 45765</strain>
    </source>
</reference>
<dbReference type="AlphaFoldDB" id="A0A4R2RCE0"/>
<accession>A0A4R2RCE0</accession>
<proteinExistence type="predicted"/>
<sequence length="94" mass="10566">MITELLALPRHGSPGAPTRGLTVPSGLWLPVVNVIFYAASEFDERFDRGEDVTSALHLAQIRRPDEEERRENVDFRRLEDSDAGKSESSVRIDT</sequence>
<gene>
    <name evidence="2" type="ORF">EV191_1011047</name>
</gene>
<feature type="region of interest" description="Disordered" evidence="1">
    <location>
        <begin position="67"/>
        <end position="94"/>
    </location>
</feature>
<evidence type="ECO:0000313" key="3">
    <source>
        <dbReference type="Proteomes" id="UP000294911"/>
    </source>
</evidence>
<dbReference type="RefSeq" id="WP_207894390.1">
    <property type="nucleotide sequence ID" value="NZ_SLXQ01000001.1"/>
</dbReference>
<keyword evidence="3" id="KW-1185">Reference proteome</keyword>
<organism evidence="2 3">
    <name type="scientific">Tamaricihabitans halophyticus</name>
    <dbReference type="NCBI Taxonomy" id="1262583"/>
    <lineage>
        <taxon>Bacteria</taxon>
        <taxon>Bacillati</taxon>
        <taxon>Actinomycetota</taxon>
        <taxon>Actinomycetes</taxon>
        <taxon>Pseudonocardiales</taxon>
        <taxon>Pseudonocardiaceae</taxon>
        <taxon>Tamaricihabitans</taxon>
    </lineage>
</organism>
<dbReference type="Proteomes" id="UP000294911">
    <property type="component" value="Unassembled WGS sequence"/>
</dbReference>
<evidence type="ECO:0000256" key="1">
    <source>
        <dbReference type="SAM" id="MobiDB-lite"/>
    </source>
</evidence>
<evidence type="ECO:0000313" key="2">
    <source>
        <dbReference type="EMBL" id="TCP57095.1"/>
    </source>
</evidence>